<sequence>MTLLSLPQWQVVLRWDDGARSTVRYAGWLWIGAMSHGVHQLALACYAQRRATEPELPKHMSYLILSFTLIERPVEDMALTPDVC</sequence>
<organism evidence="1 2">
    <name type="scientific">Deinococcus humi</name>
    <dbReference type="NCBI Taxonomy" id="662880"/>
    <lineage>
        <taxon>Bacteria</taxon>
        <taxon>Thermotogati</taxon>
        <taxon>Deinococcota</taxon>
        <taxon>Deinococci</taxon>
        <taxon>Deinococcales</taxon>
        <taxon>Deinococcaceae</taxon>
        <taxon>Deinococcus</taxon>
    </lineage>
</organism>
<protein>
    <submittedName>
        <fullName evidence="1">Uncharacterized protein</fullName>
    </submittedName>
</protein>
<evidence type="ECO:0000313" key="2">
    <source>
        <dbReference type="Proteomes" id="UP000552709"/>
    </source>
</evidence>
<proteinExistence type="predicted"/>
<dbReference type="Proteomes" id="UP000552709">
    <property type="component" value="Unassembled WGS sequence"/>
</dbReference>
<gene>
    <name evidence="1" type="ORF">HNQ08_005515</name>
</gene>
<dbReference type="AlphaFoldDB" id="A0A7W8K2M2"/>
<reference evidence="1 2" key="1">
    <citation type="submission" date="2020-08" db="EMBL/GenBank/DDBJ databases">
        <title>Genomic Encyclopedia of Type Strains, Phase IV (KMG-IV): sequencing the most valuable type-strain genomes for metagenomic binning, comparative biology and taxonomic classification.</title>
        <authorList>
            <person name="Goeker M."/>
        </authorList>
    </citation>
    <scope>NUCLEOTIDE SEQUENCE [LARGE SCALE GENOMIC DNA]</scope>
    <source>
        <strain evidence="1 2">DSM 27939</strain>
    </source>
</reference>
<evidence type="ECO:0000313" key="1">
    <source>
        <dbReference type="EMBL" id="MBB5366386.1"/>
    </source>
</evidence>
<keyword evidence="2" id="KW-1185">Reference proteome</keyword>
<dbReference type="EMBL" id="JACHFL010000039">
    <property type="protein sequence ID" value="MBB5366386.1"/>
    <property type="molecule type" value="Genomic_DNA"/>
</dbReference>
<comment type="caution">
    <text evidence="1">The sequence shown here is derived from an EMBL/GenBank/DDBJ whole genome shotgun (WGS) entry which is preliminary data.</text>
</comment>
<accession>A0A7W8K2M2</accession>
<name>A0A7W8K2M2_9DEIO</name>